<dbReference type="Proteomes" id="UP000000493">
    <property type="component" value="Chromosome"/>
</dbReference>
<keyword evidence="3" id="KW-0255">Endonuclease</keyword>
<protein>
    <submittedName>
        <fullName evidence="3">Endonuclease/exonuclease/phosphatase</fullName>
    </submittedName>
</protein>
<dbReference type="NCBIfam" id="NF045639">
    <property type="entry name" value="GCX_COOH"/>
    <property type="match status" value="1"/>
</dbReference>
<dbReference type="SUPFAM" id="SSF56219">
    <property type="entry name" value="DNase I-like"/>
    <property type="match status" value="1"/>
</dbReference>
<gene>
    <name evidence="3" type="ordered locus">Runsl_3073</name>
</gene>
<feature type="transmembrane region" description="Helical" evidence="1">
    <location>
        <begin position="35"/>
        <end position="55"/>
    </location>
</feature>
<reference evidence="3 4" key="2">
    <citation type="journal article" date="2012" name="Stand. Genomic Sci.">
        <title>Complete genome sequence of the aquatic bacterium Runella slithyformis type strain (LSU 4(T)).</title>
        <authorList>
            <person name="Copeland A."/>
            <person name="Zhang X."/>
            <person name="Misra M."/>
            <person name="Lapidus A."/>
            <person name="Nolan M."/>
            <person name="Lucas S."/>
            <person name="Deshpande S."/>
            <person name="Cheng J.F."/>
            <person name="Tapia R."/>
            <person name="Goodwin L.A."/>
            <person name="Pitluck S."/>
            <person name="Liolios K."/>
            <person name="Pagani I."/>
            <person name="Ivanova N."/>
            <person name="Mikhailova N."/>
            <person name="Pati A."/>
            <person name="Chen A."/>
            <person name="Palaniappan K."/>
            <person name="Land M."/>
            <person name="Hauser L."/>
            <person name="Pan C."/>
            <person name="Jeffries C.D."/>
            <person name="Detter J.C."/>
            <person name="Brambilla E.M."/>
            <person name="Rohde M."/>
            <person name="Djao O.D."/>
            <person name="Goker M."/>
            <person name="Sikorski J."/>
            <person name="Tindall B.J."/>
            <person name="Woyke T."/>
            <person name="Bristow J."/>
            <person name="Eisen J.A."/>
            <person name="Markowitz V."/>
            <person name="Hugenholtz P."/>
            <person name="Kyrpides N.C."/>
            <person name="Klenk H.P."/>
            <person name="Mavromatis K."/>
        </authorList>
    </citation>
    <scope>NUCLEOTIDE SEQUENCE [LARGE SCALE GENOMIC DNA]</scope>
    <source>
        <strain evidence="4">ATCC 29530 / DSM 19594 / LMG 11500 / NCIMB 11436 / LSU 4</strain>
    </source>
</reference>
<sequence>MNIIFSGIEPVTFSHFLSNKETLFHPDISIIMNRFILLSGILLFAFFYPLGAAYAQHLVAWELSSLSGVTSGAVHSSTNADGISRGILSRGAGINATSITAAYSSNGWYSTTAPTTLANAVANNDYYQFTVPIEAGMTADITGIQAYFQASGTGPGSVTLRSSVDGFMADLGTVSIPTASVLRTFTVSLSGLTGTVTFRLYGYGNSAGGTNPGAGGTLRIGSSPTASADDLTVMGNVDYDGITPFITSTPSALTGFSTVLGMPSSVQSYMVSGRSLSDALVMTTQNETIEISTSESGPFGKLIALAPSAGEVTATVVYVRLTGVGTGVFSNEFIEHSSTGALPRTVAVSGTVNDPNTVTAIGAARAQPVNTPVTVGGRITAQLGGLVYVQDATGGIPVFSSALARAVSVGDSVRVTGTRQDFNGQKQLGGVVIFTKYEVPSFVPTPVIITPDQFPAFEGRLVKVENEAFRPDYTEMSPQYLYDTAFVFIADNNYQLRGEAVSHQLRVSFFTDIAGSYVPDNTFSVIGVVGVFNSTYQLFPRSRNDFIPALVPYVNGAGNSLPADSTLDIVSWNIEWFGNGAPGNGPSDEAGQFSNVLKVLRTANADIYVVQEVSDIKDFHRLRDSLSVNGYTGSCSKYTSNLLNGQTTTINVVGQTVSCPSCAGHPMPIVTYHSDSTFQRSCIIYKSALVTLVSEQPLLRLTPVPSPYDYPSDWDNFWASGRYPYLWVVDAAIGGITKRLHLVGIHAKANTAPLQESYERRKYDVKVLRDSLNVQYATANIVLLGDYNDDVDVTVANVSSTESTYKTIVEDVSRFRTVTTRLSDMNFRSYLTRRNVIDHISVSNELFDNYVDGSGDLLLPFKYISNYGSSTSDHLPVIARFRLRDCPVSHNFVERIISNPVNYKTSLEITSSALLKSNANVAYEAGRAVLLKPGFHTETGTVFRASIEGCSEN</sequence>
<proteinExistence type="predicted"/>
<dbReference type="InterPro" id="IPR036691">
    <property type="entry name" value="Endo/exonu/phosph_ase_sf"/>
</dbReference>
<keyword evidence="1" id="KW-1133">Transmembrane helix</keyword>
<evidence type="ECO:0000256" key="1">
    <source>
        <dbReference type="SAM" id="Phobius"/>
    </source>
</evidence>
<evidence type="ECO:0000313" key="4">
    <source>
        <dbReference type="Proteomes" id="UP000000493"/>
    </source>
</evidence>
<name>A0A7U3ZLL5_RUNSL</name>
<keyword evidence="3" id="KW-0378">Hydrolase</keyword>
<organism evidence="3 4">
    <name type="scientific">Runella slithyformis (strain ATCC 29530 / DSM 19594 / LMG 11500 / NCIMB 11436 / LSU 4)</name>
    <dbReference type="NCBI Taxonomy" id="761193"/>
    <lineage>
        <taxon>Bacteria</taxon>
        <taxon>Pseudomonadati</taxon>
        <taxon>Bacteroidota</taxon>
        <taxon>Cytophagia</taxon>
        <taxon>Cytophagales</taxon>
        <taxon>Spirosomataceae</taxon>
        <taxon>Runella</taxon>
    </lineage>
</organism>
<keyword evidence="3" id="KW-0540">Nuclease</keyword>
<keyword evidence="4" id="KW-1185">Reference proteome</keyword>
<reference evidence="4" key="1">
    <citation type="submission" date="2011-06" db="EMBL/GenBank/DDBJ databases">
        <title>The complete genome of chromosome of Runella slithyformis DSM 19594.</title>
        <authorList>
            <consortium name="US DOE Joint Genome Institute (JGI-PGF)"/>
            <person name="Lucas S."/>
            <person name="Han J."/>
            <person name="Lapidus A."/>
            <person name="Bruce D."/>
            <person name="Goodwin L."/>
            <person name="Pitluck S."/>
            <person name="Peters L."/>
            <person name="Kyrpides N."/>
            <person name="Mavromatis K."/>
            <person name="Ivanova N."/>
            <person name="Ovchinnikova G."/>
            <person name="Zhang X."/>
            <person name="Misra M."/>
            <person name="Detter J.C."/>
            <person name="Tapia R."/>
            <person name="Han C."/>
            <person name="Land M."/>
            <person name="Hauser L."/>
            <person name="Markowitz V."/>
            <person name="Cheng J.-F."/>
            <person name="Hugenholtz P."/>
            <person name="Woyke T."/>
            <person name="Wu D."/>
            <person name="Tindall B."/>
            <person name="Faehrich R."/>
            <person name="Brambilla E."/>
            <person name="Klenk H.-P."/>
            <person name="Eisen J.A."/>
        </authorList>
    </citation>
    <scope>NUCLEOTIDE SEQUENCE [LARGE SCALE GENOMIC DNA]</scope>
    <source>
        <strain evidence="4">ATCC 29530 / DSM 19594 / LMG 11500 / NCIMB 11436 / LSU 4</strain>
    </source>
</reference>
<dbReference type="KEGG" id="rsi:Runsl_3073"/>
<accession>A0A7U3ZLL5</accession>
<dbReference type="InterPro" id="IPR043744">
    <property type="entry name" value="DUF5689"/>
</dbReference>
<keyword evidence="1" id="KW-0812">Transmembrane</keyword>
<evidence type="ECO:0000313" key="3">
    <source>
        <dbReference type="EMBL" id="AEI49457.1"/>
    </source>
</evidence>
<dbReference type="InterPro" id="IPR055015">
    <property type="entry name" value="GCX_COOH"/>
</dbReference>
<evidence type="ECO:0000259" key="2">
    <source>
        <dbReference type="Pfam" id="PF18942"/>
    </source>
</evidence>
<dbReference type="AlphaFoldDB" id="A0A7U3ZLL5"/>
<keyword evidence="1" id="KW-0472">Membrane</keyword>
<dbReference type="Pfam" id="PF18942">
    <property type="entry name" value="DUF5689"/>
    <property type="match status" value="1"/>
</dbReference>
<feature type="domain" description="DUF5689" evidence="2">
    <location>
        <begin position="387"/>
        <end position="545"/>
    </location>
</feature>
<dbReference type="EMBL" id="CP002859">
    <property type="protein sequence ID" value="AEI49457.1"/>
    <property type="molecule type" value="Genomic_DNA"/>
</dbReference>
<dbReference type="Gene3D" id="3.60.10.10">
    <property type="entry name" value="Endonuclease/exonuclease/phosphatase"/>
    <property type="match status" value="1"/>
</dbReference>
<dbReference type="GO" id="GO:0004519">
    <property type="term" value="F:endonuclease activity"/>
    <property type="evidence" value="ECO:0007669"/>
    <property type="project" value="UniProtKB-KW"/>
</dbReference>